<dbReference type="EMBL" id="JBBNAF010000002">
    <property type="protein sequence ID" value="KAK9164672.1"/>
    <property type="molecule type" value="Genomic_DNA"/>
</dbReference>
<dbReference type="AlphaFoldDB" id="A0AAP0L6F8"/>
<dbReference type="Pfam" id="PF25072">
    <property type="entry name" value="DUF7796"/>
    <property type="match status" value="2"/>
</dbReference>
<feature type="region of interest" description="Disordered" evidence="1">
    <location>
        <begin position="201"/>
        <end position="236"/>
    </location>
</feature>
<evidence type="ECO:0000259" key="2">
    <source>
        <dbReference type="Pfam" id="PF25072"/>
    </source>
</evidence>
<accession>A0AAP0L6F8</accession>
<dbReference type="PANTHER" id="PTHR35112:SF1">
    <property type="entry name" value="RING_FYVE_PHD ZINC FINGER SUPERFAMILY PROTEIN"/>
    <property type="match status" value="1"/>
</dbReference>
<gene>
    <name evidence="3" type="ORF">Syun_005574</name>
</gene>
<organism evidence="3 4">
    <name type="scientific">Stephania yunnanensis</name>
    <dbReference type="NCBI Taxonomy" id="152371"/>
    <lineage>
        <taxon>Eukaryota</taxon>
        <taxon>Viridiplantae</taxon>
        <taxon>Streptophyta</taxon>
        <taxon>Embryophyta</taxon>
        <taxon>Tracheophyta</taxon>
        <taxon>Spermatophyta</taxon>
        <taxon>Magnoliopsida</taxon>
        <taxon>Ranunculales</taxon>
        <taxon>Menispermaceae</taxon>
        <taxon>Menispermoideae</taxon>
        <taxon>Cissampelideae</taxon>
        <taxon>Stephania</taxon>
    </lineage>
</organism>
<name>A0AAP0L6F8_9MAGN</name>
<sequence>MLLWLWRWATDHHPDWRHLLLLLPPLSLLAILSFSLLNTSNSFINNNPNNNNNNYLPSSNNNISSNGNKEEEEGVEVEADLFLHSPLDSNSFKFALLDASPRLASIRIFKPQALAETEERLRVLTSHNSPNGIQVRTRAAAVLQPSGGVPEVDRRVPKAAQLHLRLGHPDPGRRVLVRPTGPLQLHTQQPLPGPTRIRLRRTQRPHRNRGPQLIPSRPVAPRPHPTTRLGRADPAQLGVRLQSPTHHPRRPLHHKAPPILRGLRQAIRVPPGEVRGAGGVDGEPGAAERGEMQAVQGGCGRGCVEKVMGAVEKGWSWTEYRNGSLELCDAHGEWEVGWEEVFDGVAGEELARERRRGEGMRRNVGECVEGMEKVRRRAWKWEAPGSEEICRLGVAEVVDHHR</sequence>
<evidence type="ECO:0000313" key="3">
    <source>
        <dbReference type="EMBL" id="KAK9164672.1"/>
    </source>
</evidence>
<reference evidence="3 4" key="1">
    <citation type="submission" date="2024-01" db="EMBL/GenBank/DDBJ databases">
        <title>Genome assemblies of Stephania.</title>
        <authorList>
            <person name="Yang L."/>
        </authorList>
    </citation>
    <scope>NUCLEOTIDE SEQUENCE [LARGE SCALE GENOMIC DNA]</scope>
    <source>
        <strain evidence="3">YNDBR</strain>
        <tissue evidence="3">Leaf</tissue>
    </source>
</reference>
<protein>
    <recommendedName>
        <fullName evidence="2">DUF7796 domain-containing protein</fullName>
    </recommendedName>
</protein>
<comment type="caution">
    <text evidence="3">The sequence shown here is derived from an EMBL/GenBank/DDBJ whole genome shotgun (WGS) entry which is preliminary data.</text>
</comment>
<feature type="domain" description="DUF7796" evidence="2">
    <location>
        <begin position="298"/>
        <end position="395"/>
    </location>
</feature>
<feature type="domain" description="DUF7796" evidence="2">
    <location>
        <begin position="78"/>
        <end position="134"/>
    </location>
</feature>
<dbReference type="InterPro" id="IPR056698">
    <property type="entry name" value="DUF7796"/>
</dbReference>
<evidence type="ECO:0000313" key="4">
    <source>
        <dbReference type="Proteomes" id="UP001420932"/>
    </source>
</evidence>
<dbReference type="PANTHER" id="PTHR35112">
    <property type="entry name" value="OS08G0360500 PROTEIN"/>
    <property type="match status" value="1"/>
</dbReference>
<proteinExistence type="predicted"/>
<keyword evidence="4" id="KW-1185">Reference proteome</keyword>
<dbReference type="Proteomes" id="UP001420932">
    <property type="component" value="Unassembled WGS sequence"/>
</dbReference>
<evidence type="ECO:0000256" key="1">
    <source>
        <dbReference type="SAM" id="MobiDB-lite"/>
    </source>
</evidence>